<gene>
    <name evidence="2" type="ORF">BCV72DRAFT_49358</name>
</gene>
<proteinExistence type="predicted"/>
<dbReference type="InterPro" id="IPR037652">
    <property type="entry name" value="Mim2"/>
</dbReference>
<evidence type="ECO:0000313" key="2">
    <source>
        <dbReference type="EMBL" id="ORE02452.1"/>
    </source>
</evidence>
<name>A0A1X0QRQ1_RHIZD</name>
<reference evidence="2" key="1">
    <citation type="journal article" date="2016" name="Proc. Natl. Acad. Sci. U.S.A.">
        <title>Lipid metabolic changes in an early divergent fungus govern the establishment of a mutualistic symbiosis with endobacteria.</title>
        <authorList>
            <person name="Lastovetsky O.A."/>
            <person name="Gaspar M.L."/>
            <person name="Mondo S.J."/>
            <person name="LaButti K.M."/>
            <person name="Sandor L."/>
            <person name="Grigoriev I.V."/>
            <person name="Henry S.A."/>
            <person name="Pawlowska T.E."/>
        </authorList>
    </citation>
    <scope>NUCLEOTIDE SEQUENCE [LARGE SCALE GENOMIC DNA]</scope>
    <source>
        <strain evidence="2">ATCC 52814</strain>
    </source>
</reference>
<organism evidence="2">
    <name type="scientific">Rhizopus microsporus var. microsporus</name>
    <dbReference type="NCBI Taxonomy" id="86635"/>
    <lineage>
        <taxon>Eukaryota</taxon>
        <taxon>Fungi</taxon>
        <taxon>Fungi incertae sedis</taxon>
        <taxon>Mucoromycota</taxon>
        <taxon>Mucoromycotina</taxon>
        <taxon>Mucoromycetes</taxon>
        <taxon>Mucorales</taxon>
        <taxon>Mucorineae</taxon>
        <taxon>Rhizopodaceae</taxon>
        <taxon>Rhizopus</taxon>
    </lineage>
</organism>
<dbReference type="OrthoDB" id="5555533at2759"/>
<dbReference type="GO" id="GO:0045040">
    <property type="term" value="P:protein insertion into mitochondrial outer membrane"/>
    <property type="evidence" value="ECO:0007669"/>
    <property type="project" value="InterPro"/>
</dbReference>
<sequence length="111" mass="12903">MSSRNYNPYSSLDEEIDDEPVRYEEEDDDSIYSYDAEAEWEESKQQIQTLFALVIFPFAGKWLGKKFSFWLWANYLTRSTPLASRFGLISPTQPSLSSNLGSLINSVNRFR</sequence>
<dbReference type="PANTHER" id="PTHR28230">
    <property type="entry name" value="CHROMOSOME 1, WHOLE GENOME SHOTGUN SEQUENCE"/>
    <property type="match status" value="1"/>
</dbReference>
<dbReference type="VEuPathDB" id="FungiDB:BCV72DRAFT_49358"/>
<accession>A0A1X0QRQ1</accession>
<evidence type="ECO:0000256" key="1">
    <source>
        <dbReference type="SAM" id="MobiDB-lite"/>
    </source>
</evidence>
<dbReference type="Proteomes" id="UP000242414">
    <property type="component" value="Unassembled WGS sequence"/>
</dbReference>
<dbReference type="PANTHER" id="PTHR28230:SF1">
    <property type="entry name" value="MITOCHONDRIAL IMPORT PROTEIN 2"/>
    <property type="match status" value="1"/>
</dbReference>
<feature type="compositionally biased region" description="Acidic residues" evidence="1">
    <location>
        <begin position="12"/>
        <end position="26"/>
    </location>
</feature>
<dbReference type="EMBL" id="KV922050">
    <property type="protein sequence ID" value="ORE02452.1"/>
    <property type="molecule type" value="Genomic_DNA"/>
</dbReference>
<dbReference type="GO" id="GO:0005741">
    <property type="term" value="C:mitochondrial outer membrane"/>
    <property type="evidence" value="ECO:0007669"/>
    <property type="project" value="TreeGrafter"/>
</dbReference>
<dbReference type="GO" id="GO:0070096">
    <property type="term" value="P:mitochondrial outer membrane translocase complex assembly"/>
    <property type="evidence" value="ECO:0007669"/>
    <property type="project" value="InterPro"/>
</dbReference>
<dbReference type="AlphaFoldDB" id="A0A1X0QRQ1"/>
<protein>
    <submittedName>
        <fullName evidence="2">Uncharacterized protein</fullName>
    </submittedName>
</protein>
<feature type="region of interest" description="Disordered" evidence="1">
    <location>
        <begin position="1"/>
        <end position="26"/>
    </location>
</feature>
<feature type="compositionally biased region" description="Polar residues" evidence="1">
    <location>
        <begin position="1"/>
        <end position="10"/>
    </location>
</feature>
<dbReference type="Pfam" id="PF19117">
    <property type="entry name" value="Mim2"/>
    <property type="match status" value="1"/>
</dbReference>